<name>A0A7U4TGL0_DESA2</name>
<organism evidence="7 8">
    <name type="scientific">Desulfofervidus auxilii</name>
    <dbReference type="NCBI Taxonomy" id="1621989"/>
    <lineage>
        <taxon>Bacteria</taxon>
        <taxon>Pseudomonadati</taxon>
        <taxon>Thermodesulfobacteriota</taxon>
        <taxon>Candidatus Desulfofervidia</taxon>
        <taxon>Candidatus Desulfofervidales</taxon>
        <taxon>Candidatus Desulfofervidaceae</taxon>
        <taxon>Candidatus Desulfofervidus</taxon>
    </lineage>
</organism>
<evidence type="ECO:0000256" key="4">
    <source>
        <dbReference type="ARBA" id="ARBA00022691"/>
    </source>
</evidence>
<accession>A0A7U4TGL0</accession>
<dbReference type="OrthoDB" id="9761012at2"/>
<evidence type="ECO:0000256" key="3">
    <source>
        <dbReference type="ARBA" id="ARBA00022679"/>
    </source>
</evidence>
<keyword evidence="2" id="KW-0489">Methyltransferase</keyword>
<dbReference type="PROSITE" id="PS00092">
    <property type="entry name" value="N6_MTASE"/>
    <property type="match status" value="1"/>
</dbReference>
<dbReference type="EMBL" id="CP013015">
    <property type="protein sequence ID" value="AMM40829.1"/>
    <property type="molecule type" value="Genomic_DNA"/>
</dbReference>
<dbReference type="SUPFAM" id="SSF53335">
    <property type="entry name" value="S-adenosyl-L-methionine-dependent methyltransferases"/>
    <property type="match status" value="1"/>
</dbReference>
<dbReference type="Pfam" id="PF07669">
    <property type="entry name" value="Eco57I"/>
    <property type="match status" value="1"/>
</dbReference>
<sequence length="1116" mass="130124">MTPYRNQKLFSNHYLERLLPEEKEFEINEAELKEVYQKIRALWDKDRFSSLNESQLRKHFLDKVFEILGWTVDVEPPTLIGDGIKHPDYALFYSKNDLKVVQKTPKEKYFKHVACLAEAKRWERNLDKKIKSDPEDIQNPSLQMSHYLWLTEVKWGILTNGRYWRLYERETSKKIDIFYEIDLESLLENGKLENFRYFYLFFRKDAFPAFVEKVYQGSKDYAEAVGEELKKNIYESLRLLAHGFLEFPNNSLSQNDLKEIHDNSLIFLYRLLFILYAEYNQLLPLGENQIYTDSYSLDAIKKEIADKLDNKRPIATSTHGYWNCLKYLFEIINNGNKELDVPPYNGGLFDPKNHHFLEDYKVGDAYVAKVIDLLSRSKEKTFIDYSSLDIRHLGSIYEGLLEYKLRIAKEDLVPIKQKGREVYVSLKEAKKQGKKIDKNKVVYTGEVYLVTDKGERKATGSYYTPRYIVKYIIENTLGPLIDNIFKKAKLAKTIGVQPKHGYDPIEMIFDLKVLDPAMGSGHFLVEATDFLAKALIKALGASPKEVGEDEIRWARREIVERCIFGVDLNPLAVELAKLALWLRTMAKGKPLNFLDHHLKVGNSLIGAKLDKIQSLPLQKDSLEFFDTSNLTQDLAKAVKSYFIIQKEPAENVENIKNKAKTLNYINEMWLDKWKRIGNLWTSIHFGFECKPYCKICKLILEDKLPTYFKKKFLDPALEITDKKQFFHWELEFPEVFYDEFGRIRQNPGFDAVVGNPPYDVISEKEQQKEVKEDKNFFSSLSFYKPAIGSKLNFYRLFATLSLELLKKNGRHGFIVPLALLADKQAKPLRKFLLTKTHIEKIEAFPQKDDPFNRVFFEAKLSTCVYIVEKSTPTLFFIRVHPGKDILKGIIPLEIYPDQIEEFDSDNLSIPCYPGMTTKDFHLALKLIKVCKGNVLKNLAPSQQGEVNLTSHAEFLSYNPNGQIVLRGAHIDRYQFNEEPKQGTPVYLNIEKFLQAHSKNTKAYDYQYTRIGYQRGAAIDNWRRIIATIIEKGNFCSDTVNYIVNPKQLNLFAILAFLNSSLWEWRFRLTSTNNHVNAYEINGMPMPCISFVTPENERKRLLKEFKKMYYNFLKEGN</sequence>
<evidence type="ECO:0000256" key="2">
    <source>
        <dbReference type="ARBA" id="ARBA00022603"/>
    </source>
</evidence>
<feature type="domain" description="Type II methyltransferase M.TaqI-like" evidence="6">
    <location>
        <begin position="562"/>
        <end position="849"/>
    </location>
</feature>
<protein>
    <recommendedName>
        <fullName evidence="1">site-specific DNA-methyltransferase (adenine-specific)</fullName>
        <ecNumber evidence="1">2.1.1.72</ecNumber>
    </recommendedName>
</protein>
<keyword evidence="3" id="KW-0808">Transferase</keyword>
<evidence type="ECO:0000313" key="8">
    <source>
        <dbReference type="Proteomes" id="UP000070560"/>
    </source>
</evidence>
<dbReference type="Gene3D" id="3.40.50.150">
    <property type="entry name" value="Vaccinia Virus protein VP39"/>
    <property type="match status" value="1"/>
</dbReference>
<gene>
    <name evidence="7" type="ORF">HS1_001025</name>
</gene>
<dbReference type="GO" id="GO:0003676">
    <property type="term" value="F:nucleic acid binding"/>
    <property type="evidence" value="ECO:0007669"/>
    <property type="project" value="InterPro"/>
</dbReference>
<evidence type="ECO:0000313" key="7">
    <source>
        <dbReference type="EMBL" id="AMM40829.1"/>
    </source>
</evidence>
<dbReference type="RefSeq" id="WP_066061896.1">
    <property type="nucleotide sequence ID" value="NZ_CP013015.1"/>
</dbReference>
<dbReference type="AlphaFoldDB" id="A0A7U4TGL0"/>
<dbReference type="InterPro" id="IPR029063">
    <property type="entry name" value="SAM-dependent_MTases_sf"/>
</dbReference>
<proteinExistence type="predicted"/>
<dbReference type="GO" id="GO:0009007">
    <property type="term" value="F:site-specific DNA-methyltransferase (adenine-specific) activity"/>
    <property type="evidence" value="ECO:0007669"/>
    <property type="project" value="UniProtKB-EC"/>
</dbReference>
<keyword evidence="4" id="KW-0949">S-adenosyl-L-methionine</keyword>
<dbReference type="Proteomes" id="UP000070560">
    <property type="component" value="Chromosome"/>
</dbReference>
<dbReference type="REBASE" id="139594">
    <property type="entry name" value="DauHS1ORF1025P"/>
</dbReference>
<keyword evidence="8" id="KW-1185">Reference proteome</keyword>
<reference evidence="7 8" key="1">
    <citation type="submission" date="2015-10" db="EMBL/GenBank/DDBJ databases">
        <title>Candidatus Desulfofervidus auxilii, a hydrogenotrophic sulfate-reducing bacterium involved in the thermophilic anaerobic oxidation of methane.</title>
        <authorList>
            <person name="Krukenberg V."/>
            <person name="Richter M."/>
            <person name="Wegener G."/>
        </authorList>
    </citation>
    <scope>NUCLEOTIDE SEQUENCE [LARGE SCALE GENOMIC DNA]</scope>
    <source>
        <strain evidence="7 8">HS1</strain>
    </source>
</reference>
<evidence type="ECO:0000256" key="1">
    <source>
        <dbReference type="ARBA" id="ARBA00011900"/>
    </source>
</evidence>
<evidence type="ECO:0000259" key="6">
    <source>
        <dbReference type="Pfam" id="PF07669"/>
    </source>
</evidence>
<dbReference type="PANTHER" id="PTHR33841">
    <property type="entry name" value="DNA METHYLTRANSFERASE YEEA-RELATED"/>
    <property type="match status" value="1"/>
</dbReference>
<dbReference type="GO" id="GO:0006304">
    <property type="term" value="P:DNA modification"/>
    <property type="evidence" value="ECO:0007669"/>
    <property type="project" value="InterPro"/>
</dbReference>
<dbReference type="GO" id="GO:0032259">
    <property type="term" value="P:methylation"/>
    <property type="evidence" value="ECO:0007669"/>
    <property type="project" value="UniProtKB-KW"/>
</dbReference>
<dbReference type="InterPro" id="IPR050953">
    <property type="entry name" value="N4_N6_ade-DNA_methylase"/>
</dbReference>
<keyword evidence="7" id="KW-0255">Endonuclease</keyword>
<dbReference type="PANTHER" id="PTHR33841:SF1">
    <property type="entry name" value="DNA METHYLTRANSFERASE A"/>
    <property type="match status" value="1"/>
</dbReference>
<dbReference type="InterPro" id="IPR002052">
    <property type="entry name" value="DNA_methylase_N6_adenine_CS"/>
</dbReference>
<keyword evidence="7" id="KW-0540">Nuclease</keyword>
<keyword evidence="7" id="KW-0378">Hydrolase</keyword>
<dbReference type="EC" id="2.1.1.72" evidence="1"/>
<dbReference type="KEGG" id="daw:HS1_001025"/>
<comment type="catalytic activity">
    <reaction evidence="5">
        <text>a 2'-deoxyadenosine in DNA + S-adenosyl-L-methionine = an N(6)-methyl-2'-deoxyadenosine in DNA + S-adenosyl-L-homocysteine + H(+)</text>
        <dbReference type="Rhea" id="RHEA:15197"/>
        <dbReference type="Rhea" id="RHEA-COMP:12418"/>
        <dbReference type="Rhea" id="RHEA-COMP:12419"/>
        <dbReference type="ChEBI" id="CHEBI:15378"/>
        <dbReference type="ChEBI" id="CHEBI:57856"/>
        <dbReference type="ChEBI" id="CHEBI:59789"/>
        <dbReference type="ChEBI" id="CHEBI:90615"/>
        <dbReference type="ChEBI" id="CHEBI:90616"/>
        <dbReference type="EC" id="2.1.1.72"/>
    </reaction>
</comment>
<dbReference type="InterPro" id="IPR011639">
    <property type="entry name" value="MethylTrfase_TaqI-like_dom"/>
</dbReference>
<evidence type="ECO:0000256" key="5">
    <source>
        <dbReference type="ARBA" id="ARBA00047942"/>
    </source>
</evidence>
<dbReference type="GO" id="GO:0004519">
    <property type="term" value="F:endonuclease activity"/>
    <property type="evidence" value="ECO:0007669"/>
    <property type="project" value="UniProtKB-KW"/>
</dbReference>
<dbReference type="PRINTS" id="PR00507">
    <property type="entry name" value="N12N6MTFRASE"/>
</dbReference>